<feature type="region of interest" description="Disordered" evidence="1">
    <location>
        <begin position="236"/>
        <end position="266"/>
    </location>
</feature>
<keyword evidence="3" id="KW-1185">Reference proteome</keyword>
<name>A0A6P5WD18_9EIME</name>
<keyword evidence="2" id="KW-0472">Membrane</keyword>
<accession>A0A6P5WD18</accession>
<evidence type="ECO:0000256" key="2">
    <source>
        <dbReference type="SAM" id="Phobius"/>
    </source>
</evidence>
<feature type="transmembrane region" description="Helical" evidence="2">
    <location>
        <begin position="143"/>
        <end position="165"/>
    </location>
</feature>
<keyword evidence="2" id="KW-1133">Transmembrane helix</keyword>
<gene>
    <name evidence="4" type="primary">LOC34617746</name>
</gene>
<evidence type="ECO:0000256" key="1">
    <source>
        <dbReference type="SAM" id="MobiDB-lite"/>
    </source>
</evidence>
<dbReference type="Proteomes" id="UP000515125">
    <property type="component" value="Unplaced"/>
</dbReference>
<evidence type="ECO:0000313" key="4">
    <source>
        <dbReference type="RefSeq" id="XP_022589127.2"/>
    </source>
</evidence>
<reference evidence="4" key="1">
    <citation type="submission" date="2025-08" db="UniProtKB">
        <authorList>
            <consortium name="RefSeq"/>
        </authorList>
    </citation>
    <scope>IDENTIFICATION</scope>
</reference>
<keyword evidence="2" id="KW-0812">Transmembrane</keyword>
<feature type="transmembrane region" description="Helical" evidence="2">
    <location>
        <begin position="205"/>
        <end position="226"/>
    </location>
</feature>
<sequence length="458" mass="50798">MERAVLRAHVPNILAAAYTHEARNGELRFAFKSTHGAEHKAGMSCGRSLKDPMEAASAHTAVFFLQGRTPAVAEQSHAHCRAPFLLGVHWEILACTALRLCWHLVWPVAAMASPPVRSEPAATMTLAEPQCPQGRVRFDRRLLLVYGVLLLDVVVIGSTSLQHVWQPANLIDKVLQNHSTPVSAATPLHTPMPQHQLPVAVKRELGMSCCCGWLALAVMGTLSLLVSYSLSTVAPGSASTLTSGSHRRRQNTTSVRRSHAQPLQGKEEESCSVCMRTLDELELQMKLKYLLVAVATFLVFFTLNLVVQIHGRFQQSKMTVAALKTFAADTSAQVSSQPSAHDLYGAPQDDEHRFHFHTQRDEYLGTTGMSDIKRAAEVFQGMDASNAVYRQEYDGPVNPQSPPYFYWRDFFFWMELSRECFLDGEIQLSGLWVLLHAATLLSGRAILRTRTVFHANAD</sequence>
<dbReference type="GeneID" id="34617746"/>
<organism evidence="3 4">
    <name type="scientific">Cyclospora cayetanensis</name>
    <dbReference type="NCBI Taxonomy" id="88456"/>
    <lineage>
        <taxon>Eukaryota</taxon>
        <taxon>Sar</taxon>
        <taxon>Alveolata</taxon>
        <taxon>Apicomplexa</taxon>
        <taxon>Conoidasida</taxon>
        <taxon>Coccidia</taxon>
        <taxon>Eucoccidiorida</taxon>
        <taxon>Eimeriorina</taxon>
        <taxon>Eimeriidae</taxon>
        <taxon>Cyclospora</taxon>
    </lineage>
</organism>
<feature type="transmembrane region" description="Helical" evidence="2">
    <location>
        <begin position="289"/>
        <end position="307"/>
    </location>
</feature>
<dbReference type="AlphaFoldDB" id="A0A6P5WD18"/>
<dbReference type="RefSeq" id="XP_022589127.2">
    <property type="nucleotide sequence ID" value="XM_022731103.2"/>
</dbReference>
<evidence type="ECO:0000313" key="3">
    <source>
        <dbReference type="Proteomes" id="UP000515125"/>
    </source>
</evidence>
<proteinExistence type="predicted"/>
<protein>
    <submittedName>
        <fullName evidence="4">Uncharacterized protein LOC34617746</fullName>
    </submittedName>
</protein>
<dbReference type="OrthoDB" id="346382at2759"/>